<gene>
    <name evidence="4" type="ORF">ACFPZN_03445</name>
</gene>
<keyword evidence="2" id="KW-0503">Monooxygenase</keyword>
<accession>A0ABW0ZRK7</accession>
<keyword evidence="5" id="KW-1185">Reference proteome</keyword>
<dbReference type="PRINTS" id="PR00420">
    <property type="entry name" value="RNGMNOXGNASE"/>
</dbReference>
<dbReference type="SUPFAM" id="SSF51905">
    <property type="entry name" value="FAD/NAD(P)-binding domain"/>
    <property type="match status" value="1"/>
</dbReference>
<dbReference type="Proteomes" id="UP001596074">
    <property type="component" value="Unassembled WGS sequence"/>
</dbReference>
<dbReference type="Pfam" id="PF04820">
    <property type="entry name" value="Trp_halogenase"/>
    <property type="match status" value="2"/>
</dbReference>
<comment type="caution">
    <text evidence="4">The sequence shown here is derived from an EMBL/GenBank/DDBJ whole genome shotgun (WGS) entry which is preliminary data.</text>
</comment>
<evidence type="ECO:0000313" key="5">
    <source>
        <dbReference type="Proteomes" id="UP001596074"/>
    </source>
</evidence>
<organism evidence="4 5">
    <name type="scientific">Actinomadura rugatobispora</name>
    <dbReference type="NCBI Taxonomy" id="1994"/>
    <lineage>
        <taxon>Bacteria</taxon>
        <taxon>Bacillati</taxon>
        <taxon>Actinomycetota</taxon>
        <taxon>Actinomycetes</taxon>
        <taxon>Streptosporangiales</taxon>
        <taxon>Thermomonosporaceae</taxon>
        <taxon>Actinomadura</taxon>
    </lineage>
</organism>
<dbReference type="EC" id="1.-.-.-" evidence="4"/>
<evidence type="ECO:0000313" key="4">
    <source>
        <dbReference type="EMBL" id="MFC5744666.1"/>
    </source>
</evidence>
<dbReference type="EMBL" id="JBHSON010000004">
    <property type="protein sequence ID" value="MFC5744666.1"/>
    <property type="molecule type" value="Genomic_DNA"/>
</dbReference>
<dbReference type="InterPro" id="IPR036188">
    <property type="entry name" value="FAD/NAD-bd_sf"/>
</dbReference>
<dbReference type="InterPro" id="IPR050816">
    <property type="entry name" value="Flavin-dep_Halogenase_NPB"/>
</dbReference>
<dbReference type="Gene3D" id="3.50.50.60">
    <property type="entry name" value="FAD/NAD(P)-binding domain"/>
    <property type="match status" value="1"/>
</dbReference>
<name>A0ABW0ZRK7_9ACTN</name>
<dbReference type="GO" id="GO:0016491">
    <property type="term" value="F:oxidoreductase activity"/>
    <property type="evidence" value="ECO:0007669"/>
    <property type="project" value="UniProtKB-KW"/>
</dbReference>
<sequence length="558" mass="61959">MANATDHDVVILGSGIAGSVAAACLARSGLDVLMVDAGSHPRFAVGESTIPVTSTMERLLAERYGVPELAHLSSFEGVQEHISTNCGVKRNFGFVYHEAGKEVDPGQVHQFPISKIAHTESHFFRADVDHWMVRVAQRYGARLQENTRVGDIRIADDAVTLLAEDGVEISGRFLIDASGFRSPLAVQEGLRETPTRLRTHSRSIFTHMTGVVPFEKTLDRADAYGNPSPWSEGTLHHVFPGGWMWVIPFDNHAGSTSDLCSVGISYDPRMHPKGDDPQAEFDRFLAEHPSVREQFHEAKAIRPWVSTGRLQYSSNRTVGDRWCLTAHAAGFIDALFSRGLQNTMVVLNELLWRVIEACRDDHFEAGRFKPVEDLEQGLLDVNDELVAGAYTSFGHWDLWDAWFRVWESNQVLSTMEVSRAYAKYLRDQDSEALAHLAAVGPSGLLPDHAPLRTMTQQANTVAAEVQEGLRTAAEGADQIFALLREADFIPPPFGLADRAHRWFDITPAKLAQTVLWTRKEAPPEIGRLFAEGILLPLDSQITGHENAVRREIKDFLGE</sequence>
<proteinExistence type="inferred from homology"/>
<dbReference type="PANTHER" id="PTHR43747">
    <property type="entry name" value="FAD-BINDING PROTEIN"/>
    <property type="match status" value="1"/>
</dbReference>
<evidence type="ECO:0000256" key="3">
    <source>
        <dbReference type="ARBA" id="ARBA00038396"/>
    </source>
</evidence>
<reference evidence="5" key="1">
    <citation type="journal article" date="2019" name="Int. J. Syst. Evol. Microbiol.">
        <title>The Global Catalogue of Microorganisms (GCM) 10K type strain sequencing project: providing services to taxonomists for standard genome sequencing and annotation.</title>
        <authorList>
            <consortium name="The Broad Institute Genomics Platform"/>
            <consortium name="The Broad Institute Genome Sequencing Center for Infectious Disease"/>
            <person name="Wu L."/>
            <person name="Ma J."/>
        </authorList>
    </citation>
    <scope>NUCLEOTIDE SEQUENCE [LARGE SCALE GENOMIC DNA]</scope>
    <source>
        <strain evidence="5">KCTC 42087</strain>
    </source>
</reference>
<evidence type="ECO:0000256" key="2">
    <source>
        <dbReference type="ARBA" id="ARBA00023033"/>
    </source>
</evidence>
<protein>
    <submittedName>
        <fullName evidence="4">NAD(P)/FAD-dependent oxidoreductase</fullName>
        <ecNumber evidence="4">1.-.-.-</ecNumber>
    </submittedName>
</protein>
<comment type="similarity">
    <text evidence="3">Belongs to the flavin-dependent halogenase family. Bacterial tryptophan halogenase subfamily.</text>
</comment>
<keyword evidence="1 4" id="KW-0560">Oxidoreductase</keyword>
<dbReference type="RefSeq" id="WP_378280031.1">
    <property type="nucleotide sequence ID" value="NZ_JBHSON010000004.1"/>
</dbReference>
<evidence type="ECO:0000256" key="1">
    <source>
        <dbReference type="ARBA" id="ARBA00023002"/>
    </source>
</evidence>
<dbReference type="InterPro" id="IPR006905">
    <property type="entry name" value="Flavin_halogenase"/>
</dbReference>
<dbReference type="PANTHER" id="PTHR43747:SF5">
    <property type="entry name" value="FAD-BINDING DOMAIN-CONTAINING PROTEIN"/>
    <property type="match status" value="1"/>
</dbReference>